<dbReference type="GO" id="GO:0042626">
    <property type="term" value="F:ATPase-coupled transmembrane transporter activity"/>
    <property type="evidence" value="ECO:0007669"/>
    <property type="project" value="TreeGrafter"/>
</dbReference>
<dbReference type="Proteomes" id="UP000485058">
    <property type="component" value="Unassembled WGS sequence"/>
</dbReference>
<feature type="non-terminal residue" evidence="7">
    <location>
        <position position="110"/>
    </location>
</feature>
<keyword evidence="3" id="KW-0812">Transmembrane</keyword>
<evidence type="ECO:0000313" key="8">
    <source>
        <dbReference type="Proteomes" id="UP000485058"/>
    </source>
</evidence>
<dbReference type="InterPro" id="IPR027417">
    <property type="entry name" value="P-loop_NTPase"/>
</dbReference>
<dbReference type="SUPFAM" id="SSF52540">
    <property type="entry name" value="P-loop containing nucleoside triphosphate hydrolases"/>
    <property type="match status" value="1"/>
</dbReference>
<keyword evidence="4" id="KW-1133">Transmembrane helix</keyword>
<dbReference type="Gene3D" id="3.40.50.300">
    <property type="entry name" value="P-loop containing nucleotide triphosphate hydrolases"/>
    <property type="match status" value="1"/>
</dbReference>
<dbReference type="GO" id="GO:0016020">
    <property type="term" value="C:membrane"/>
    <property type="evidence" value="ECO:0007669"/>
    <property type="project" value="UniProtKB-SubCell"/>
</dbReference>
<dbReference type="InterPro" id="IPR050352">
    <property type="entry name" value="ABCG_transporters"/>
</dbReference>
<name>A0A6A0A4B5_HAELA</name>
<feature type="domain" description="ABC transporter" evidence="6">
    <location>
        <begin position="17"/>
        <end position="83"/>
    </location>
</feature>
<keyword evidence="2" id="KW-0813">Transport</keyword>
<dbReference type="AlphaFoldDB" id="A0A6A0A4B5"/>
<evidence type="ECO:0000256" key="3">
    <source>
        <dbReference type="ARBA" id="ARBA00022692"/>
    </source>
</evidence>
<dbReference type="Pfam" id="PF00005">
    <property type="entry name" value="ABC_tran"/>
    <property type="match status" value="1"/>
</dbReference>
<sequence>MVKEKGSKSLTKRDIIKGVTGLIEPGRLTALMGASGAGKTSMLNLLAGNVSGKGSVAGSITVNGEKMDGGKMRTMSGFVHQASFSAVHLQQEALVKAQLMGEGRGGEVVV</sequence>
<dbReference type="GO" id="GO:0016887">
    <property type="term" value="F:ATP hydrolysis activity"/>
    <property type="evidence" value="ECO:0007669"/>
    <property type="project" value="InterPro"/>
</dbReference>
<organism evidence="7 8">
    <name type="scientific">Haematococcus lacustris</name>
    <name type="common">Green alga</name>
    <name type="synonym">Haematococcus pluvialis</name>
    <dbReference type="NCBI Taxonomy" id="44745"/>
    <lineage>
        <taxon>Eukaryota</taxon>
        <taxon>Viridiplantae</taxon>
        <taxon>Chlorophyta</taxon>
        <taxon>core chlorophytes</taxon>
        <taxon>Chlorophyceae</taxon>
        <taxon>CS clade</taxon>
        <taxon>Chlamydomonadales</taxon>
        <taxon>Haematococcaceae</taxon>
        <taxon>Haematococcus</taxon>
    </lineage>
</organism>
<evidence type="ECO:0000256" key="1">
    <source>
        <dbReference type="ARBA" id="ARBA00004141"/>
    </source>
</evidence>
<evidence type="ECO:0000256" key="2">
    <source>
        <dbReference type="ARBA" id="ARBA00022448"/>
    </source>
</evidence>
<comment type="subcellular location">
    <subcellularLocation>
        <location evidence="1">Membrane</location>
        <topology evidence="1">Multi-pass membrane protein</topology>
    </subcellularLocation>
</comment>
<dbReference type="PANTHER" id="PTHR48041:SF139">
    <property type="entry name" value="PROTEIN SCARLET"/>
    <property type="match status" value="1"/>
</dbReference>
<evidence type="ECO:0000256" key="5">
    <source>
        <dbReference type="ARBA" id="ARBA00023136"/>
    </source>
</evidence>
<keyword evidence="5" id="KW-0472">Membrane</keyword>
<reference evidence="7 8" key="1">
    <citation type="submission" date="2020-02" db="EMBL/GenBank/DDBJ databases">
        <title>Draft genome sequence of Haematococcus lacustris strain NIES-144.</title>
        <authorList>
            <person name="Morimoto D."/>
            <person name="Nakagawa S."/>
            <person name="Yoshida T."/>
            <person name="Sawayama S."/>
        </authorList>
    </citation>
    <scope>NUCLEOTIDE SEQUENCE [LARGE SCALE GENOMIC DNA]</scope>
    <source>
        <strain evidence="7 8">NIES-144</strain>
    </source>
</reference>
<dbReference type="EMBL" id="BLLF01003509">
    <property type="protein sequence ID" value="GFH27524.1"/>
    <property type="molecule type" value="Genomic_DNA"/>
</dbReference>
<dbReference type="InterPro" id="IPR003439">
    <property type="entry name" value="ABC_transporter-like_ATP-bd"/>
</dbReference>
<evidence type="ECO:0000256" key="4">
    <source>
        <dbReference type="ARBA" id="ARBA00022989"/>
    </source>
</evidence>
<gene>
    <name evidence="7" type="ORF">HaLaN_25858</name>
</gene>
<keyword evidence="8" id="KW-1185">Reference proteome</keyword>
<comment type="caution">
    <text evidence="7">The sequence shown here is derived from an EMBL/GenBank/DDBJ whole genome shotgun (WGS) entry which is preliminary data.</text>
</comment>
<proteinExistence type="predicted"/>
<accession>A0A6A0A4B5</accession>
<protein>
    <submittedName>
        <fullName evidence="7">ABC transporter G family member 1</fullName>
    </submittedName>
</protein>
<dbReference type="GO" id="GO:0005524">
    <property type="term" value="F:ATP binding"/>
    <property type="evidence" value="ECO:0007669"/>
    <property type="project" value="InterPro"/>
</dbReference>
<evidence type="ECO:0000259" key="6">
    <source>
        <dbReference type="Pfam" id="PF00005"/>
    </source>
</evidence>
<dbReference type="PANTHER" id="PTHR48041">
    <property type="entry name" value="ABC TRANSPORTER G FAMILY MEMBER 28"/>
    <property type="match status" value="1"/>
</dbReference>
<evidence type="ECO:0000313" key="7">
    <source>
        <dbReference type="EMBL" id="GFH27524.1"/>
    </source>
</evidence>